<evidence type="ECO:0008006" key="5">
    <source>
        <dbReference type="Google" id="ProtNLM"/>
    </source>
</evidence>
<feature type="compositionally biased region" description="Low complexity" evidence="1">
    <location>
        <begin position="285"/>
        <end position="294"/>
    </location>
</feature>
<dbReference type="Proteomes" id="UP001501867">
    <property type="component" value="Unassembled WGS sequence"/>
</dbReference>
<feature type="compositionally biased region" description="Low complexity" evidence="1">
    <location>
        <begin position="315"/>
        <end position="334"/>
    </location>
</feature>
<protein>
    <recommendedName>
        <fullName evidence="5">DUF4232 domain-containing protein</fullName>
    </recommendedName>
</protein>
<feature type="compositionally biased region" description="Low complexity" evidence="1">
    <location>
        <begin position="151"/>
        <end position="175"/>
    </location>
</feature>
<dbReference type="EMBL" id="BAAABV010000032">
    <property type="protein sequence ID" value="GAA0323078.1"/>
    <property type="molecule type" value="Genomic_DNA"/>
</dbReference>
<accession>A0ABN0W218</accession>
<feature type="region of interest" description="Disordered" evidence="1">
    <location>
        <begin position="283"/>
        <end position="366"/>
    </location>
</feature>
<name>A0ABN0W218_9ACTN</name>
<comment type="caution">
    <text evidence="3">The sequence shown here is derived from an EMBL/GenBank/DDBJ whole genome shotgun (WGS) entry which is preliminary data.</text>
</comment>
<organism evidence="3 4">
    <name type="scientific">Streptomyces polychromogenes</name>
    <dbReference type="NCBI Taxonomy" id="67342"/>
    <lineage>
        <taxon>Bacteria</taxon>
        <taxon>Bacillati</taxon>
        <taxon>Actinomycetota</taxon>
        <taxon>Actinomycetes</taxon>
        <taxon>Kitasatosporales</taxon>
        <taxon>Streptomycetaceae</taxon>
        <taxon>Streptomyces</taxon>
    </lineage>
</organism>
<sequence>MRDDHGNLPGAAAPAPGDEQVLRSLLAGAVQGLEPSEGALERLRHAVPARRARKRQALVGAAVAVILAGTAIPAALHLGDEDEGGTAAGHSAMAGHGEAPGARPDDVHHGGADGGTRPQPARPPGKGQTPGGPGERPSPQPGGSPSGGVSAGPSGNGVPTAAVGNGPQPPAGAAALVPECTADQLGVAGSARSPEADGKVYGGFKVTNVSARGCTVTGPDTVTAASVAHGPPPAQPRGVTVTGHTAGDPASGLPDPSAEAPEVLLQPKQAYEVLFAWVPSAQSCPAAPAPTATTRQQDGAAQRPADQPGGSPANTPAGTAADAPAGTGDTAGGAKLPGGQADPDPAGVAVSHAPATATGAPVTQATIPQACGGTVYRTGLIPQPAP</sequence>
<keyword evidence="2" id="KW-1133">Transmembrane helix</keyword>
<evidence type="ECO:0000313" key="4">
    <source>
        <dbReference type="Proteomes" id="UP001501867"/>
    </source>
</evidence>
<evidence type="ECO:0000256" key="2">
    <source>
        <dbReference type="SAM" id="Phobius"/>
    </source>
</evidence>
<gene>
    <name evidence="3" type="ORF">GCM10010302_72770</name>
</gene>
<feature type="region of interest" description="Disordered" evidence="1">
    <location>
        <begin position="223"/>
        <end position="263"/>
    </location>
</feature>
<keyword evidence="2" id="KW-0472">Membrane</keyword>
<evidence type="ECO:0000313" key="3">
    <source>
        <dbReference type="EMBL" id="GAA0323078.1"/>
    </source>
</evidence>
<evidence type="ECO:0000256" key="1">
    <source>
        <dbReference type="SAM" id="MobiDB-lite"/>
    </source>
</evidence>
<feature type="transmembrane region" description="Helical" evidence="2">
    <location>
        <begin position="57"/>
        <end position="76"/>
    </location>
</feature>
<dbReference type="RefSeq" id="WP_344169404.1">
    <property type="nucleotide sequence ID" value="NZ_BAAABV010000032.1"/>
</dbReference>
<keyword evidence="4" id="KW-1185">Reference proteome</keyword>
<reference evidence="3 4" key="1">
    <citation type="journal article" date="2019" name="Int. J. Syst. Evol. Microbiol.">
        <title>The Global Catalogue of Microorganisms (GCM) 10K type strain sequencing project: providing services to taxonomists for standard genome sequencing and annotation.</title>
        <authorList>
            <consortium name="The Broad Institute Genomics Platform"/>
            <consortium name="The Broad Institute Genome Sequencing Center for Infectious Disease"/>
            <person name="Wu L."/>
            <person name="Ma J."/>
        </authorList>
    </citation>
    <scope>NUCLEOTIDE SEQUENCE [LARGE SCALE GENOMIC DNA]</scope>
    <source>
        <strain evidence="3 4">JCM 4505</strain>
    </source>
</reference>
<proteinExistence type="predicted"/>
<keyword evidence="2" id="KW-0812">Transmembrane</keyword>
<feature type="region of interest" description="Disordered" evidence="1">
    <location>
        <begin position="82"/>
        <end position="177"/>
    </location>
</feature>